<protein>
    <submittedName>
        <fullName evidence="1">Uncharacterized protein</fullName>
    </submittedName>
</protein>
<reference evidence="1" key="1">
    <citation type="submission" date="2022-08" db="EMBL/GenBank/DDBJ databases">
        <title>Complete genome sequence of Mycoplasma cottewii type strain VIS.</title>
        <authorList>
            <person name="Spergser J."/>
        </authorList>
    </citation>
    <scope>NUCLEOTIDE SEQUENCE</scope>
    <source>
        <strain evidence="1">VIS</strain>
    </source>
</reference>
<sequence length="102" mass="12769">MKEINEEKEFKMQDYDYSKDFDEFWKKVKYKSNPFIKHLKNEISKRLEDIEELQEDGNYWEDMNFFDSCRHEYWLLKKITLDFVAYFKTLKQSIESKNNEKK</sequence>
<dbReference type="Proteomes" id="UP001059819">
    <property type="component" value="Chromosome"/>
</dbReference>
<organism evidence="1 2">
    <name type="scientific">Mycoplasma cottewii</name>
    <dbReference type="NCBI Taxonomy" id="51364"/>
    <lineage>
        <taxon>Bacteria</taxon>
        <taxon>Bacillati</taxon>
        <taxon>Mycoplasmatota</taxon>
        <taxon>Mollicutes</taxon>
        <taxon>Mycoplasmataceae</taxon>
        <taxon>Mycoplasma</taxon>
    </lineage>
</organism>
<name>A0ABY5TVU6_9MOLU</name>
<gene>
    <name evidence="1" type="ORF">NX779_03070</name>
</gene>
<proteinExistence type="predicted"/>
<accession>A0ABY5TVU6</accession>
<evidence type="ECO:0000313" key="2">
    <source>
        <dbReference type="Proteomes" id="UP001059819"/>
    </source>
</evidence>
<dbReference type="RefSeq" id="WP_259429960.1">
    <property type="nucleotide sequence ID" value="NZ_CP103424.1"/>
</dbReference>
<dbReference type="EMBL" id="CP103424">
    <property type="protein sequence ID" value="UWD34772.1"/>
    <property type="molecule type" value="Genomic_DNA"/>
</dbReference>
<keyword evidence="2" id="KW-1185">Reference proteome</keyword>
<evidence type="ECO:0000313" key="1">
    <source>
        <dbReference type="EMBL" id="UWD34772.1"/>
    </source>
</evidence>